<dbReference type="PROSITE" id="PS00587">
    <property type="entry name" value="GLYCOSYL_HYDROL_F17"/>
    <property type="match status" value="1"/>
</dbReference>
<evidence type="ECO:0008006" key="8">
    <source>
        <dbReference type="Google" id="ProtNLM"/>
    </source>
</evidence>
<evidence type="ECO:0000256" key="2">
    <source>
        <dbReference type="ARBA" id="ARBA00022801"/>
    </source>
</evidence>
<dbReference type="Pfam" id="PF00332">
    <property type="entry name" value="Glyco_hydro_17"/>
    <property type="match status" value="1"/>
</dbReference>
<evidence type="ECO:0000313" key="7">
    <source>
        <dbReference type="Proteomes" id="UP000235145"/>
    </source>
</evidence>
<reference evidence="6 7" key="1">
    <citation type="journal article" date="2017" name="Nat. Commun.">
        <title>Genome assembly with in vitro proximity ligation data and whole-genome triplication in lettuce.</title>
        <authorList>
            <person name="Reyes-Chin-Wo S."/>
            <person name="Wang Z."/>
            <person name="Yang X."/>
            <person name="Kozik A."/>
            <person name="Arikit S."/>
            <person name="Song C."/>
            <person name="Xia L."/>
            <person name="Froenicke L."/>
            <person name="Lavelle D.O."/>
            <person name="Truco M.J."/>
            <person name="Xia R."/>
            <person name="Zhu S."/>
            <person name="Xu C."/>
            <person name="Xu H."/>
            <person name="Xu X."/>
            <person name="Cox K."/>
            <person name="Korf I."/>
            <person name="Meyers B.C."/>
            <person name="Michelmore R.W."/>
        </authorList>
    </citation>
    <scope>NUCLEOTIDE SEQUENCE [LARGE SCALE GENOMIC DNA]</scope>
    <source>
        <strain evidence="7">cv. Salinas</strain>
        <tissue evidence="6">Seedlings</tissue>
    </source>
</reference>
<dbReference type="InterPro" id="IPR044965">
    <property type="entry name" value="Glyco_hydro_17_plant"/>
</dbReference>
<accession>A0A9R1V789</accession>
<organism evidence="6 7">
    <name type="scientific">Lactuca sativa</name>
    <name type="common">Garden lettuce</name>
    <dbReference type="NCBI Taxonomy" id="4236"/>
    <lineage>
        <taxon>Eukaryota</taxon>
        <taxon>Viridiplantae</taxon>
        <taxon>Streptophyta</taxon>
        <taxon>Embryophyta</taxon>
        <taxon>Tracheophyta</taxon>
        <taxon>Spermatophyta</taxon>
        <taxon>Magnoliopsida</taxon>
        <taxon>eudicotyledons</taxon>
        <taxon>Gunneridae</taxon>
        <taxon>Pentapetalae</taxon>
        <taxon>asterids</taxon>
        <taxon>campanulids</taxon>
        <taxon>Asterales</taxon>
        <taxon>Asteraceae</taxon>
        <taxon>Cichorioideae</taxon>
        <taxon>Cichorieae</taxon>
        <taxon>Lactucinae</taxon>
        <taxon>Lactuca</taxon>
    </lineage>
</organism>
<evidence type="ECO:0000313" key="6">
    <source>
        <dbReference type="EMBL" id="KAJ0199767.1"/>
    </source>
</evidence>
<evidence type="ECO:0000256" key="5">
    <source>
        <dbReference type="RuleBase" id="RU004336"/>
    </source>
</evidence>
<dbReference type="AlphaFoldDB" id="A0A9R1V789"/>
<evidence type="ECO:0000256" key="3">
    <source>
        <dbReference type="ARBA" id="ARBA00023295"/>
    </source>
</evidence>
<proteinExistence type="inferred from homology"/>
<dbReference type="EMBL" id="NBSK02000006">
    <property type="protein sequence ID" value="KAJ0199767.1"/>
    <property type="molecule type" value="Genomic_DNA"/>
</dbReference>
<keyword evidence="3 5" id="KW-0326">Glycosidase</keyword>
<dbReference type="GO" id="GO:0005975">
    <property type="term" value="P:carbohydrate metabolic process"/>
    <property type="evidence" value="ECO:0007669"/>
    <property type="project" value="InterPro"/>
</dbReference>
<dbReference type="PANTHER" id="PTHR32227">
    <property type="entry name" value="GLUCAN ENDO-1,3-BETA-GLUCOSIDASE BG1-RELATED-RELATED"/>
    <property type="match status" value="1"/>
</dbReference>
<evidence type="ECO:0000256" key="1">
    <source>
        <dbReference type="ARBA" id="ARBA00008773"/>
    </source>
</evidence>
<protein>
    <recommendedName>
        <fullName evidence="8">Glucan endo-1,3-beta-D-glucosidase</fullName>
    </recommendedName>
</protein>
<name>A0A9R1V789_LACSA</name>
<comment type="caution">
    <text evidence="6">The sequence shown here is derived from an EMBL/GenBank/DDBJ whole genome shotgun (WGS) entry which is preliminary data.</text>
</comment>
<dbReference type="GO" id="GO:0004553">
    <property type="term" value="F:hydrolase activity, hydrolyzing O-glycosyl compounds"/>
    <property type="evidence" value="ECO:0007669"/>
    <property type="project" value="InterPro"/>
</dbReference>
<dbReference type="InterPro" id="IPR017853">
    <property type="entry name" value="GH"/>
</dbReference>
<sequence>MIQLSKFLNENGSPFTVNIYPFISLYIDSNFSVEYTFFDRNTTSVNDGGTTYTNMFNAKYDTLVCSVQKNGFTNMRIVVGEIGWPSDGDRNASNQLWFMQGFMSRIARNKGMLWTTGLINAYLFSLIDEDGKVFNRETLKDIGGRGGGFLRWSSDSDEWGEVFTKEMVCDEGFCEICTIDELRLCAWGLYESWIWNLLWSSFTR</sequence>
<gene>
    <name evidence="6" type="ORF">LSAT_V11C600327150</name>
</gene>
<dbReference type="InterPro" id="IPR000490">
    <property type="entry name" value="Glyco_hydro_17"/>
</dbReference>
<dbReference type="GO" id="GO:0005886">
    <property type="term" value="C:plasma membrane"/>
    <property type="evidence" value="ECO:0000318"/>
    <property type="project" value="GO_Central"/>
</dbReference>
<keyword evidence="2 5" id="KW-0378">Hydrolase</keyword>
<comment type="similarity">
    <text evidence="1 4">Belongs to the glycosyl hydrolase 17 family.</text>
</comment>
<dbReference type="SUPFAM" id="SSF51445">
    <property type="entry name" value="(Trans)glycosidases"/>
    <property type="match status" value="1"/>
</dbReference>
<dbReference type="Proteomes" id="UP000235145">
    <property type="component" value="Unassembled WGS sequence"/>
</dbReference>
<evidence type="ECO:0000256" key="4">
    <source>
        <dbReference type="RuleBase" id="RU004335"/>
    </source>
</evidence>
<dbReference type="Gene3D" id="3.20.20.80">
    <property type="entry name" value="Glycosidases"/>
    <property type="match status" value="1"/>
</dbReference>
<keyword evidence="7" id="KW-1185">Reference proteome</keyword>